<dbReference type="EMBL" id="CADEAL010004413">
    <property type="protein sequence ID" value="CAB1459019.1"/>
    <property type="molecule type" value="Genomic_DNA"/>
</dbReference>
<keyword evidence="2" id="KW-1185">Reference proteome</keyword>
<protein>
    <submittedName>
        <fullName evidence="1">Uncharacterized protein</fullName>
    </submittedName>
</protein>
<proteinExistence type="predicted"/>
<dbReference type="Proteomes" id="UP001153269">
    <property type="component" value="Unassembled WGS sequence"/>
</dbReference>
<reference evidence="1" key="1">
    <citation type="submission" date="2020-03" db="EMBL/GenBank/DDBJ databases">
        <authorList>
            <person name="Weist P."/>
        </authorList>
    </citation>
    <scope>NUCLEOTIDE SEQUENCE</scope>
</reference>
<name>A0A9N7VXM7_PLEPL</name>
<evidence type="ECO:0000313" key="2">
    <source>
        <dbReference type="Proteomes" id="UP001153269"/>
    </source>
</evidence>
<organism evidence="1 2">
    <name type="scientific">Pleuronectes platessa</name>
    <name type="common">European plaice</name>
    <dbReference type="NCBI Taxonomy" id="8262"/>
    <lineage>
        <taxon>Eukaryota</taxon>
        <taxon>Metazoa</taxon>
        <taxon>Chordata</taxon>
        <taxon>Craniata</taxon>
        <taxon>Vertebrata</taxon>
        <taxon>Euteleostomi</taxon>
        <taxon>Actinopterygii</taxon>
        <taxon>Neopterygii</taxon>
        <taxon>Teleostei</taxon>
        <taxon>Neoteleostei</taxon>
        <taxon>Acanthomorphata</taxon>
        <taxon>Carangaria</taxon>
        <taxon>Pleuronectiformes</taxon>
        <taxon>Pleuronectoidei</taxon>
        <taxon>Pleuronectidae</taxon>
        <taxon>Pleuronectes</taxon>
    </lineage>
</organism>
<gene>
    <name evidence="1" type="ORF">PLEPLA_LOCUS46855</name>
</gene>
<evidence type="ECO:0000313" key="1">
    <source>
        <dbReference type="EMBL" id="CAB1459019.1"/>
    </source>
</evidence>
<comment type="caution">
    <text evidence="1">The sequence shown here is derived from an EMBL/GenBank/DDBJ whole genome shotgun (WGS) entry which is preliminary data.</text>
</comment>
<dbReference type="AlphaFoldDB" id="A0A9N7VXM7"/>
<sequence>MVKKETVWQEPEETRLLHSTHQPENITIALFIREANLIEIYLLMAYQAPAPQCSPAVGAVGAGAGAAAASFHTVETTFRGVPGVSASTIGMFMRPLKCLTGSSSELTLACSNLDRDLREGSYLAMPM</sequence>
<accession>A0A9N7VXM7</accession>